<dbReference type="AlphaFoldDB" id="A0A7X4HAL1"/>
<name>A0A7X4HAL1_9BURK</name>
<evidence type="ECO:0000313" key="1">
    <source>
        <dbReference type="EMBL" id="MYN06740.1"/>
    </source>
</evidence>
<comment type="caution">
    <text evidence="1">The sequence shown here is derived from an EMBL/GenBank/DDBJ whole genome shotgun (WGS) entry which is preliminary data.</text>
</comment>
<dbReference type="GO" id="GO:0005975">
    <property type="term" value="P:carbohydrate metabolic process"/>
    <property type="evidence" value="ECO:0007669"/>
    <property type="project" value="InterPro"/>
</dbReference>
<keyword evidence="2" id="KW-1185">Reference proteome</keyword>
<dbReference type="PANTHER" id="PTHR11122:SF13">
    <property type="entry name" value="GLUCOSE-6-PHOSPHATE 1-EPIMERASE"/>
    <property type="match status" value="1"/>
</dbReference>
<evidence type="ECO:0000313" key="2">
    <source>
        <dbReference type="Proteomes" id="UP000450676"/>
    </source>
</evidence>
<dbReference type="Proteomes" id="UP000450676">
    <property type="component" value="Unassembled WGS sequence"/>
</dbReference>
<accession>A0A7X4HAL1</accession>
<dbReference type="Pfam" id="PF01263">
    <property type="entry name" value="Aldose_epim"/>
    <property type="match status" value="1"/>
</dbReference>
<sequence length="289" mass="31399">MDQVSLANGLLHCVVALRGAELRSLADAGGEEYLWQRDPAVWEDSAPILFPVVGRLKDGGYRHAGKRYELPIHGFARHCRFAVRETQADSVLLELQSTPATLACYPFAFTLTVRFTLEKNCLRVVYNVHNTGAENMYFSLGSHPGFRLPQDGGASWRLLFSESPQQVRQLDGPLLGAASRPYSLGPGNSLPLSPGLFDDDALIFTQMHARHVALARADGATRLVLDTGGAPDLGIWSRPGASYICIEPWHGYDDSAAVSGELRDKPGIVELAAGATFSTHYAITVHPST</sequence>
<dbReference type="InterPro" id="IPR014718">
    <property type="entry name" value="GH-type_carb-bd"/>
</dbReference>
<dbReference type="PANTHER" id="PTHR11122">
    <property type="entry name" value="APOSPORY-ASSOCIATED PROTEIN C-RELATED"/>
    <property type="match status" value="1"/>
</dbReference>
<gene>
    <name evidence="1" type="ORF">GTP77_05255</name>
</gene>
<dbReference type="GO" id="GO:0030246">
    <property type="term" value="F:carbohydrate binding"/>
    <property type="evidence" value="ECO:0007669"/>
    <property type="project" value="InterPro"/>
</dbReference>
<dbReference type="GO" id="GO:0016853">
    <property type="term" value="F:isomerase activity"/>
    <property type="evidence" value="ECO:0007669"/>
    <property type="project" value="InterPro"/>
</dbReference>
<dbReference type="InterPro" id="IPR008183">
    <property type="entry name" value="Aldose_1/G6P_1-epimerase"/>
</dbReference>
<dbReference type="CDD" id="cd09024">
    <property type="entry name" value="Aldose_epim_lacX"/>
    <property type="match status" value="1"/>
</dbReference>
<dbReference type="InterPro" id="IPR011013">
    <property type="entry name" value="Gal_mutarotase_sf_dom"/>
</dbReference>
<dbReference type="InterPro" id="IPR037481">
    <property type="entry name" value="LacX"/>
</dbReference>
<dbReference type="EMBL" id="WWCU01000004">
    <property type="protein sequence ID" value="MYN06740.1"/>
    <property type="molecule type" value="Genomic_DNA"/>
</dbReference>
<dbReference type="RefSeq" id="WP_161071136.1">
    <property type="nucleotide sequence ID" value="NZ_CP086370.1"/>
</dbReference>
<proteinExistence type="predicted"/>
<organism evidence="1 2">
    <name type="scientific">Pseudoduganella aquatica</name>
    <dbReference type="NCBI Taxonomy" id="2660641"/>
    <lineage>
        <taxon>Bacteria</taxon>
        <taxon>Pseudomonadati</taxon>
        <taxon>Pseudomonadota</taxon>
        <taxon>Betaproteobacteria</taxon>
        <taxon>Burkholderiales</taxon>
        <taxon>Oxalobacteraceae</taxon>
        <taxon>Telluria group</taxon>
        <taxon>Pseudoduganella</taxon>
    </lineage>
</organism>
<dbReference type="Gene3D" id="2.70.98.10">
    <property type="match status" value="1"/>
</dbReference>
<dbReference type="SUPFAM" id="SSF74650">
    <property type="entry name" value="Galactose mutarotase-like"/>
    <property type="match status" value="1"/>
</dbReference>
<protein>
    <submittedName>
        <fullName evidence="1">Aldose 1-epimerase family protein</fullName>
    </submittedName>
</protein>
<reference evidence="1 2" key="1">
    <citation type="submission" date="2019-12" db="EMBL/GenBank/DDBJ databases">
        <title>Novel species isolated from a subtropical stream in China.</title>
        <authorList>
            <person name="Lu H."/>
        </authorList>
    </citation>
    <scope>NUCLEOTIDE SEQUENCE [LARGE SCALE GENOMIC DNA]</scope>
    <source>
        <strain evidence="1 2">FT127W</strain>
    </source>
</reference>